<dbReference type="PANTHER" id="PTHR13194">
    <property type="entry name" value="COMPLEX I INTERMEDIATE-ASSOCIATED PROTEIN 30"/>
    <property type="match status" value="1"/>
</dbReference>
<dbReference type="GO" id="GO:0010257">
    <property type="term" value="P:NADH dehydrogenase complex assembly"/>
    <property type="evidence" value="ECO:0007669"/>
    <property type="project" value="TreeGrafter"/>
</dbReference>
<dbReference type="GO" id="GO:0051082">
    <property type="term" value="F:unfolded protein binding"/>
    <property type="evidence" value="ECO:0007669"/>
    <property type="project" value="TreeGrafter"/>
</dbReference>
<evidence type="ECO:0000259" key="2">
    <source>
        <dbReference type="Pfam" id="PF08547"/>
    </source>
</evidence>
<organism evidence="3 4">
    <name type="scientific">[Torrubiella] hemipterigena</name>
    <dbReference type="NCBI Taxonomy" id="1531966"/>
    <lineage>
        <taxon>Eukaryota</taxon>
        <taxon>Fungi</taxon>
        <taxon>Dikarya</taxon>
        <taxon>Ascomycota</taxon>
        <taxon>Pezizomycotina</taxon>
        <taxon>Sordariomycetes</taxon>
        <taxon>Hypocreomycetidae</taxon>
        <taxon>Hypocreales</taxon>
        <taxon>Clavicipitaceae</taxon>
        <taxon>Clavicipitaceae incertae sedis</taxon>
        <taxon>'Torrubiella' clade</taxon>
    </lineage>
</organism>
<dbReference type="InterPro" id="IPR013857">
    <property type="entry name" value="NADH-UbQ_OxRdtase-assoc_prot30"/>
</dbReference>
<dbReference type="STRING" id="1531966.A0A0A1T765"/>
<keyword evidence="4" id="KW-1185">Reference proteome</keyword>
<dbReference type="InterPro" id="IPR008979">
    <property type="entry name" value="Galactose-bd-like_sf"/>
</dbReference>
<dbReference type="OrthoDB" id="426386at2759"/>
<dbReference type="InterPro" id="IPR039131">
    <property type="entry name" value="NDUFAF1"/>
</dbReference>
<gene>
    <name evidence="3" type="ORF">VHEMI08617</name>
</gene>
<dbReference type="HOGENOM" id="CLU_059028_3_1_1"/>
<name>A0A0A1T765_9HYPO</name>
<protein>
    <recommendedName>
        <fullName evidence="2">NADH:ubiquinone oxidoreductase intermediate-associated protein 30 domain-containing protein</fullName>
    </recommendedName>
</protein>
<evidence type="ECO:0000313" key="3">
    <source>
        <dbReference type="EMBL" id="CEJ92996.1"/>
    </source>
</evidence>
<dbReference type="AlphaFoldDB" id="A0A0A1T765"/>
<evidence type="ECO:0000256" key="1">
    <source>
        <dbReference type="ARBA" id="ARBA00007884"/>
    </source>
</evidence>
<dbReference type="Pfam" id="PF08547">
    <property type="entry name" value="CIA30"/>
    <property type="match status" value="1"/>
</dbReference>
<dbReference type="Proteomes" id="UP000039046">
    <property type="component" value="Unassembled WGS sequence"/>
</dbReference>
<reference evidence="3 4" key="1">
    <citation type="journal article" date="2015" name="Genome Announc.">
        <title>Draft Genome Sequence and Gene Annotation of the Entomopathogenic Fungus Verticillium hemipterigenum.</title>
        <authorList>
            <person name="Horn F."/>
            <person name="Habel A."/>
            <person name="Scharf D.H."/>
            <person name="Dworschak J."/>
            <person name="Brakhage A.A."/>
            <person name="Guthke R."/>
            <person name="Hertweck C."/>
            <person name="Linde J."/>
        </authorList>
    </citation>
    <scope>NUCLEOTIDE SEQUENCE [LARGE SCALE GENOMIC DNA]</scope>
</reference>
<feature type="domain" description="NADH:ubiquinone oxidoreductase intermediate-associated protein 30" evidence="2">
    <location>
        <begin position="16"/>
        <end position="176"/>
    </location>
</feature>
<evidence type="ECO:0000313" key="4">
    <source>
        <dbReference type="Proteomes" id="UP000039046"/>
    </source>
</evidence>
<comment type="similarity">
    <text evidence="1">Belongs to the CIA30 family.</text>
</comment>
<dbReference type="SUPFAM" id="SSF49785">
    <property type="entry name" value="Galactose-binding domain-like"/>
    <property type="match status" value="1"/>
</dbReference>
<accession>A0A0A1T765</accession>
<dbReference type="PANTHER" id="PTHR13194:SF19">
    <property type="entry name" value="NAD(P)-BINDING ROSSMANN-FOLD SUPERFAMILY PROTEIN"/>
    <property type="match status" value="1"/>
</dbReference>
<dbReference type="EMBL" id="CDHN01000005">
    <property type="protein sequence ID" value="CEJ92996.1"/>
    <property type="molecule type" value="Genomic_DNA"/>
</dbReference>
<proteinExistence type="inferred from homology"/>
<sequence length="236" mass="26121">MHHSLCYLYGGSRPWDAAAWVESSDRVRGGSSEANLEVEGSGTVRFYGTLDTTTLGGAGFASQHSRGIIDLDLSAYDGIAIAVKSSTDGKRYALTLKDCLLPNRDDGREQSTVSWQAEFVPSSAGHVFLSWKAFKPTYRGRDKTDAAPLDIAGIKRIGLMMRSFFDKQYGSFSLEIESIAAYRTTDSIRELHDDDEVTLLGHVEEGHCSKTSDQACEQEKPARRPRAWRRLFCGLL</sequence>